<comment type="caution">
    <text evidence="3">The sequence shown here is derived from an EMBL/GenBank/DDBJ whole genome shotgun (WGS) entry which is preliminary data.</text>
</comment>
<evidence type="ECO:0000256" key="1">
    <source>
        <dbReference type="SAM" id="MobiDB-lite"/>
    </source>
</evidence>
<evidence type="ECO:0000256" key="2">
    <source>
        <dbReference type="SAM" id="Phobius"/>
    </source>
</evidence>
<dbReference type="Pfam" id="PF19950">
    <property type="entry name" value="DUF6412"/>
    <property type="match status" value="1"/>
</dbReference>
<feature type="region of interest" description="Disordered" evidence="1">
    <location>
        <begin position="85"/>
        <end position="109"/>
    </location>
</feature>
<evidence type="ECO:0000313" key="4">
    <source>
        <dbReference type="Proteomes" id="UP001501295"/>
    </source>
</evidence>
<dbReference type="RefSeq" id="WP_345374394.1">
    <property type="nucleotide sequence ID" value="NZ_BAABLM010000002.1"/>
</dbReference>
<keyword evidence="2" id="KW-1133">Transmembrane helix</keyword>
<sequence length="109" mass="11048">MTLLLALIGRLLATAGEVVSGGLPIGAPALSSLLLVGVLGVASVAVLVAATRILASLVSGVRTLPVADPREDADLRVRVVQSDPDAEGHVRARAPGWSTPTAARLRPSL</sequence>
<dbReference type="Proteomes" id="UP001501295">
    <property type="component" value="Unassembled WGS sequence"/>
</dbReference>
<evidence type="ECO:0000313" key="3">
    <source>
        <dbReference type="EMBL" id="GAA4670384.1"/>
    </source>
</evidence>
<keyword evidence="4" id="KW-1185">Reference proteome</keyword>
<organism evidence="3 4">
    <name type="scientific">Frondihabitans cladoniiphilus</name>
    <dbReference type="NCBI Taxonomy" id="715785"/>
    <lineage>
        <taxon>Bacteria</taxon>
        <taxon>Bacillati</taxon>
        <taxon>Actinomycetota</taxon>
        <taxon>Actinomycetes</taxon>
        <taxon>Micrococcales</taxon>
        <taxon>Microbacteriaceae</taxon>
        <taxon>Frondihabitans</taxon>
    </lineage>
</organism>
<accession>A0ABP8VSB4</accession>
<name>A0ABP8VSB4_9MICO</name>
<dbReference type="InterPro" id="IPR045635">
    <property type="entry name" value="DUF6412"/>
</dbReference>
<keyword evidence="2" id="KW-0812">Transmembrane</keyword>
<proteinExistence type="predicted"/>
<dbReference type="EMBL" id="BAABLM010000002">
    <property type="protein sequence ID" value="GAA4670384.1"/>
    <property type="molecule type" value="Genomic_DNA"/>
</dbReference>
<keyword evidence="2" id="KW-0472">Membrane</keyword>
<feature type="transmembrane region" description="Helical" evidence="2">
    <location>
        <begin position="30"/>
        <end position="55"/>
    </location>
</feature>
<protein>
    <submittedName>
        <fullName evidence="3">Uncharacterized protein</fullName>
    </submittedName>
</protein>
<reference evidence="4" key="1">
    <citation type="journal article" date="2019" name="Int. J. Syst. Evol. Microbiol.">
        <title>The Global Catalogue of Microorganisms (GCM) 10K type strain sequencing project: providing services to taxonomists for standard genome sequencing and annotation.</title>
        <authorList>
            <consortium name="The Broad Institute Genomics Platform"/>
            <consortium name="The Broad Institute Genome Sequencing Center for Infectious Disease"/>
            <person name="Wu L."/>
            <person name="Ma J."/>
        </authorList>
    </citation>
    <scope>NUCLEOTIDE SEQUENCE [LARGE SCALE GENOMIC DNA]</scope>
    <source>
        <strain evidence="4">JCM 18956</strain>
    </source>
</reference>
<gene>
    <name evidence="3" type="ORF">GCM10025780_12230</name>
</gene>